<dbReference type="PANTHER" id="PTHR18964:SF149">
    <property type="entry name" value="BIFUNCTIONAL UDP-N-ACETYLGLUCOSAMINE 2-EPIMERASE_N-ACETYLMANNOSAMINE KINASE"/>
    <property type="match status" value="1"/>
</dbReference>
<dbReference type="InterPro" id="IPR036388">
    <property type="entry name" value="WH-like_DNA-bd_sf"/>
</dbReference>
<dbReference type="InterPro" id="IPR043129">
    <property type="entry name" value="ATPase_NBD"/>
</dbReference>
<keyword evidence="3" id="KW-1185">Reference proteome</keyword>
<dbReference type="Gene3D" id="1.10.10.10">
    <property type="entry name" value="Winged helix-like DNA-binding domain superfamily/Winged helix DNA-binding domain"/>
    <property type="match status" value="1"/>
</dbReference>
<dbReference type="KEGG" id="git:C6V83_17390"/>
<evidence type="ECO:0000313" key="2">
    <source>
        <dbReference type="EMBL" id="AVM01768.1"/>
    </source>
</evidence>
<name>A0A2S0KJA6_9ACTN</name>
<dbReference type="InterPro" id="IPR000600">
    <property type="entry name" value="ROK"/>
</dbReference>
<organism evidence="2 3">
    <name type="scientific">Gordonia iterans</name>
    <dbReference type="NCBI Taxonomy" id="1004901"/>
    <lineage>
        <taxon>Bacteria</taxon>
        <taxon>Bacillati</taxon>
        <taxon>Actinomycetota</taxon>
        <taxon>Actinomycetes</taxon>
        <taxon>Mycobacteriales</taxon>
        <taxon>Gordoniaceae</taxon>
        <taxon>Gordonia</taxon>
    </lineage>
</organism>
<reference evidence="2 3" key="1">
    <citation type="submission" date="2018-03" db="EMBL/GenBank/DDBJ databases">
        <title>Characteristics and genome of n-alkane degrading marine bacteria Gordonia iterans isolated from crude oil contaminated in Tae-an, South Korea.</title>
        <authorList>
            <person name="Lee S.-S."/>
            <person name="Kim H."/>
        </authorList>
    </citation>
    <scope>NUCLEOTIDE SEQUENCE [LARGE SCALE GENOMIC DNA]</scope>
    <source>
        <strain evidence="2 3">Co17</strain>
    </source>
</reference>
<dbReference type="Proteomes" id="UP000239814">
    <property type="component" value="Chromosome"/>
</dbReference>
<dbReference type="Gene3D" id="3.30.420.40">
    <property type="match status" value="2"/>
</dbReference>
<dbReference type="AlphaFoldDB" id="A0A2S0KJA6"/>
<dbReference type="RefSeq" id="WP_105943471.1">
    <property type="nucleotide sequence ID" value="NZ_CP027433.1"/>
</dbReference>
<evidence type="ECO:0000313" key="3">
    <source>
        <dbReference type="Proteomes" id="UP000239814"/>
    </source>
</evidence>
<dbReference type="EMBL" id="CP027433">
    <property type="protein sequence ID" value="AVM01768.1"/>
    <property type="molecule type" value="Genomic_DNA"/>
</dbReference>
<evidence type="ECO:0008006" key="4">
    <source>
        <dbReference type="Google" id="ProtNLM"/>
    </source>
</evidence>
<dbReference type="InterPro" id="IPR036390">
    <property type="entry name" value="WH_DNA-bd_sf"/>
</dbReference>
<proteinExistence type="inferred from homology"/>
<sequence length="391" mass="39920">MTGVVAAKLRVGAAPASLVLNAIRVGGPSMRDEITDRAGLSAATVNRQITALCSAGLVDERPELVDSRGVGRPKIPLTLDRDRFCVAGIHIGARRTALVIADLGGRTLYSHAVRTQEVCGDGGAAAVDRLCTQLAELAARFSGRRVLWAGAALGGAVDAETGVVDHPILHWRGQQLGRRLHEALGVPVSVAEHVQAMAAAELLLGGDVVPHEIGGAACGPNPRGAALFFYARETVGMAMIISGEVHQPLRGAGSIAGLPVEPGPLDASAIAPLQSVIGTAALKAAAARLGTSDDAGVLADARARVLGEAVATMRDVINPDSVIVAGDAFSAHPRGLAPIQAAFDAASRTPWPLEITPTRFGVHVPEAAPVAVALAAVYADPLAVVGSLATR</sequence>
<dbReference type="PANTHER" id="PTHR18964">
    <property type="entry name" value="ROK (REPRESSOR, ORF, KINASE) FAMILY"/>
    <property type="match status" value="1"/>
</dbReference>
<dbReference type="SUPFAM" id="SSF53067">
    <property type="entry name" value="Actin-like ATPase domain"/>
    <property type="match status" value="1"/>
</dbReference>
<evidence type="ECO:0000256" key="1">
    <source>
        <dbReference type="ARBA" id="ARBA00006479"/>
    </source>
</evidence>
<dbReference type="SUPFAM" id="SSF46785">
    <property type="entry name" value="Winged helix' DNA-binding domain"/>
    <property type="match status" value="1"/>
</dbReference>
<gene>
    <name evidence="2" type="ORF">C6V83_17390</name>
</gene>
<accession>A0A2S0KJA6</accession>
<dbReference type="OrthoDB" id="3605644at2"/>
<comment type="similarity">
    <text evidence="1">Belongs to the ROK (NagC/XylR) family.</text>
</comment>
<dbReference type="Pfam" id="PF00480">
    <property type="entry name" value="ROK"/>
    <property type="match status" value="1"/>
</dbReference>
<protein>
    <recommendedName>
        <fullName evidence="4">ROK family transcriptional regulator</fullName>
    </recommendedName>
</protein>